<organism evidence="4 5">
    <name type="scientific">Flagellimonas marina</name>
    <dbReference type="NCBI Taxonomy" id="1775168"/>
    <lineage>
        <taxon>Bacteria</taxon>
        <taxon>Pseudomonadati</taxon>
        <taxon>Bacteroidota</taxon>
        <taxon>Flavobacteriia</taxon>
        <taxon>Flavobacteriales</taxon>
        <taxon>Flavobacteriaceae</taxon>
        <taxon>Flagellimonas</taxon>
    </lineage>
</organism>
<keyword evidence="5" id="KW-1185">Reference proteome</keyword>
<protein>
    <submittedName>
        <fullName evidence="4">DinB family protein</fullName>
    </submittedName>
</protein>
<sequence length="200" mass="22596">MKNHSLLPFLGLVFFFTLVSKSTAQDMELPYHQIPDYAEEYTPGNVVARMIDGLGYRFYWATEGLTQKDLDYKPSEDGRTAMETLQHICGMSYTILNAPSATPNVRQDLSGFSFEELRQKTLENLKAASEASSGKSSDDMASFKIIFQRSDQQTELPFWNMLNGMLSDCIYHTGQIVLMRRASGNPQNPNVNVLMGKTRE</sequence>
<keyword evidence="2" id="KW-0479">Metal-binding</keyword>
<reference evidence="5" key="1">
    <citation type="journal article" date="2019" name="Int. J. Syst. Evol. Microbiol.">
        <title>The Global Catalogue of Microorganisms (GCM) 10K type strain sequencing project: providing services to taxonomists for standard genome sequencing and annotation.</title>
        <authorList>
            <consortium name="The Broad Institute Genomics Platform"/>
            <consortium name="The Broad Institute Genome Sequencing Center for Infectious Disease"/>
            <person name="Wu L."/>
            <person name="Ma J."/>
        </authorList>
    </citation>
    <scope>NUCLEOTIDE SEQUENCE [LARGE SCALE GENOMIC DNA]</scope>
    <source>
        <strain evidence="5">CGMCC 1.15774</strain>
    </source>
</reference>
<dbReference type="EMBL" id="JBHSCL010000007">
    <property type="protein sequence ID" value="MFC4220822.1"/>
    <property type="molecule type" value="Genomic_DNA"/>
</dbReference>
<dbReference type="InterPro" id="IPR034660">
    <property type="entry name" value="DinB/YfiT-like"/>
</dbReference>
<feature type="signal peptide" evidence="3">
    <location>
        <begin position="1"/>
        <end position="24"/>
    </location>
</feature>
<comment type="similarity">
    <text evidence="1">Belongs to the DinB family.</text>
</comment>
<name>A0ABV8PLD2_9FLAO</name>
<dbReference type="RefSeq" id="WP_379764764.1">
    <property type="nucleotide sequence ID" value="NZ_JBHSCL010000007.1"/>
</dbReference>
<dbReference type="Proteomes" id="UP001595841">
    <property type="component" value="Unassembled WGS sequence"/>
</dbReference>
<dbReference type="Gene3D" id="1.20.120.450">
    <property type="entry name" value="dinb family like domain"/>
    <property type="match status" value="1"/>
</dbReference>
<evidence type="ECO:0000313" key="5">
    <source>
        <dbReference type="Proteomes" id="UP001595841"/>
    </source>
</evidence>
<accession>A0ABV8PLD2</accession>
<keyword evidence="3" id="KW-0732">Signal</keyword>
<dbReference type="Pfam" id="PF05163">
    <property type="entry name" value="DinB"/>
    <property type="match status" value="1"/>
</dbReference>
<proteinExistence type="inferred from homology"/>
<comment type="caution">
    <text evidence="4">The sequence shown here is derived from an EMBL/GenBank/DDBJ whole genome shotgun (WGS) entry which is preliminary data.</text>
</comment>
<feature type="chain" id="PRO_5045927308" evidence="3">
    <location>
        <begin position="25"/>
        <end position="200"/>
    </location>
</feature>
<dbReference type="InterPro" id="IPR007837">
    <property type="entry name" value="DinB"/>
</dbReference>
<evidence type="ECO:0000256" key="3">
    <source>
        <dbReference type="SAM" id="SignalP"/>
    </source>
</evidence>
<gene>
    <name evidence="4" type="ORF">ACFOWS_11785</name>
</gene>
<evidence type="ECO:0000313" key="4">
    <source>
        <dbReference type="EMBL" id="MFC4220822.1"/>
    </source>
</evidence>
<evidence type="ECO:0000256" key="1">
    <source>
        <dbReference type="ARBA" id="ARBA00008635"/>
    </source>
</evidence>
<dbReference type="SUPFAM" id="SSF109854">
    <property type="entry name" value="DinB/YfiT-like putative metalloenzymes"/>
    <property type="match status" value="1"/>
</dbReference>
<evidence type="ECO:0000256" key="2">
    <source>
        <dbReference type="ARBA" id="ARBA00022723"/>
    </source>
</evidence>